<sequence>MSDSASSESSDSAQSEYQSAHSTLVSPKETFHAHPPPSFSPGHISPRGSPGDVSTPEQDISPPVSPLTTRARQNNWHLTTLPDRLENIFERTSRRVSLGATLERQETEESHGDNEQVQDPNRRDTIISEGDNEVGEGEVGRKIDPTVSSHPSHVQTPGTRSLSAVSASVDIPSPHQHSRTDEGD</sequence>
<comment type="caution">
    <text evidence="1">The sequence shown here is derived from an EMBL/GenBank/DDBJ whole genome shotgun (WGS) entry which is preliminary data.</text>
</comment>
<evidence type="ECO:0000313" key="1">
    <source>
        <dbReference type="EMBL" id="KAK8214719.1"/>
    </source>
</evidence>
<dbReference type="Proteomes" id="UP001320706">
    <property type="component" value="Unassembled WGS sequence"/>
</dbReference>
<proteinExistence type="predicted"/>
<name>A0ACC3SHD7_9PEZI</name>
<reference evidence="1" key="1">
    <citation type="submission" date="2024-02" db="EMBL/GenBank/DDBJ databases">
        <title>Metagenome Assembled Genome of Zalaria obscura JY119.</title>
        <authorList>
            <person name="Vighnesh L."/>
            <person name="Jagadeeshwari U."/>
            <person name="Venkata Ramana C."/>
            <person name="Sasikala C."/>
        </authorList>
    </citation>
    <scope>NUCLEOTIDE SEQUENCE</scope>
    <source>
        <strain evidence="1">JY119</strain>
    </source>
</reference>
<accession>A0ACC3SHD7</accession>
<protein>
    <submittedName>
        <fullName evidence="1">Uncharacterized protein</fullName>
    </submittedName>
</protein>
<dbReference type="EMBL" id="JAMKPW020000010">
    <property type="protein sequence ID" value="KAK8214719.1"/>
    <property type="molecule type" value="Genomic_DNA"/>
</dbReference>
<organism evidence="1 2">
    <name type="scientific">Zalaria obscura</name>
    <dbReference type="NCBI Taxonomy" id="2024903"/>
    <lineage>
        <taxon>Eukaryota</taxon>
        <taxon>Fungi</taxon>
        <taxon>Dikarya</taxon>
        <taxon>Ascomycota</taxon>
        <taxon>Pezizomycotina</taxon>
        <taxon>Dothideomycetes</taxon>
        <taxon>Dothideomycetidae</taxon>
        <taxon>Dothideales</taxon>
        <taxon>Zalariaceae</taxon>
        <taxon>Zalaria</taxon>
    </lineage>
</organism>
<keyword evidence="2" id="KW-1185">Reference proteome</keyword>
<evidence type="ECO:0000313" key="2">
    <source>
        <dbReference type="Proteomes" id="UP001320706"/>
    </source>
</evidence>
<gene>
    <name evidence="1" type="ORF">M8818_002299</name>
</gene>